<proteinExistence type="predicted"/>
<dbReference type="EMBL" id="VSRR010010801">
    <property type="protein sequence ID" value="MPC52340.1"/>
    <property type="molecule type" value="Genomic_DNA"/>
</dbReference>
<accession>A0A5B7FX85</accession>
<organism evidence="1 2">
    <name type="scientific">Portunus trituberculatus</name>
    <name type="common">Swimming crab</name>
    <name type="synonym">Neptunus trituberculatus</name>
    <dbReference type="NCBI Taxonomy" id="210409"/>
    <lineage>
        <taxon>Eukaryota</taxon>
        <taxon>Metazoa</taxon>
        <taxon>Ecdysozoa</taxon>
        <taxon>Arthropoda</taxon>
        <taxon>Crustacea</taxon>
        <taxon>Multicrustacea</taxon>
        <taxon>Malacostraca</taxon>
        <taxon>Eumalacostraca</taxon>
        <taxon>Eucarida</taxon>
        <taxon>Decapoda</taxon>
        <taxon>Pleocyemata</taxon>
        <taxon>Brachyura</taxon>
        <taxon>Eubrachyura</taxon>
        <taxon>Portunoidea</taxon>
        <taxon>Portunidae</taxon>
        <taxon>Portuninae</taxon>
        <taxon>Portunus</taxon>
    </lineage>
</organism>
<protein>
    <submittedName>
        <fullName evidence="1">Uncharacterized protein</fullName>
    </submittedName>
</protein>
<dbReference type="Proteomes" id="UP000324222">
    <property type="component" value="Unassembled WGS sequence"/>
</dbReference>
<comment type="caution">
    <text evidence="1">The sequence shown here is derived from an EMBL/GenBank/DDBJ whole genome shotgun (WGS) entry which is preliminary data.</text>
</comment>
<sequence>MKNMECARLKLGLVAGTSPLWMPGRRDQSSGPLVSGNFSQTKPIVVVKVRKDSGRWSSASKELPSFSLQNEFQYPPRDKEG</sequence>
<reference evidence="1 2" key="1">
    <citation type="submission" date="2019-05" db="EMBL/GenBank/DDBJ databases">
        <title>Another draft genome of Portunus trituberculatus and its Hox gene families provides insights of decapod evolution.</title>
        <authorList>
            <person name="Jeong J.-H."/>
            <person name="Song I."/>
            <person name="Kim S."/>
            <person name="Choi T."/>
            <person name="Kim D."/>
            <person name="Ryu S."/>
            <person name="Kim W."/>
        </authorList>
    </citation>
    <scope>NUCLEOTIDE SEQUENCE [LARGE SCALE GENOMIC DNA]</scope>
    <source>
        <tissue evidence="1">Muscle</tissue>
    </source>
</reference>
<keyword evidence="2" id="KW-1185">Reference proteome</keyword>
<evidence type="ECO:0000313" key="2">
    <source>
        <dbReference type="Proteomes" id="UP000324222"/>
    </source>
</evidence>
<evidence type="ECO:0000313" key="1">
    <source>
        <dbReference type="EMBL" id="MPC52340.1"/>
    </source>
</evidence>
<name>A0A5B7FX85_PORTR</name>
<gene>
    <name evidence="1" type="ORF">E2C01_046205</name>
</gene>
<dbReference type="AlphaFoldDB" id="A0A5B7FX85"/>